<dbReference type="EMBL" id="LSYS01007908">
    <property type="protein sequence ID" value="OPJ70043.1"/>
    <property type="molecule type" value="Genomic_DNA"/>
</dbReference>
<dbReference type="InterPro" id="IPR036352">
    <property type="entry name" value="Semap_dom_sf"/>
</dbReference>
<evidence type="ECO:0000256" key="22">
    <source>
        <dbReference type="ARBA" id="ARBA00023250"/>
    </source>
</evidence>
<name>A0A1V4JCS0_PATFA</name>
<evidence type="ECO:0000256" key="12">
    <source>
        <dbReference type="ARBA" id="ARBA00023002"/>
    </source>
</evidence>
<dbReference type="PRINTS" id="PR00385">
    <property type="entry name" value="P450"/>
</dbReference>
<dbReference type="FunFam" id="1.10.630.10:FF:000015">
    <property type="entry name" value="Cholesterol side-chain cleavage enzyme, mitochondrial"/>
    <property type="match status" value="1"/>
</dbReference>
<comment type="similarity">
    <text evidence="4 25">Belongs to the cytochrome P450 family.</text>
</comment>
<accession>A0A1V4JCS0</accession>
<keyword evidence="14 25" id="KW-0503">Monooxygenase</keyword>
<dbReference type="PRINTS" id="PR00463">
    <property type="entry name" value="EP450I"/>
</dbReference>
<evidence type="ECO:0000256" key="11">
    <source>
        <dbReference type="ARBA" id="ARBA00022946"/>
    </source>
</evidence>
<dbReference type="InterPro" id="IPR001627">
    <property type="entry name" value="Semap_dom"/>
</dbReference>
<dbReference type="AlphaFoldDB" id="A0A1V4JCS0"/>
<keyword evidence="29" id="KW-1185">Reference proteome</keyword>
<feature type="domain" description="Sema" evidence="27">
    <location>
        <begin position="106"/>
        <end position="535"/>
    </location>
</feature>
<dbReference type="Proteomes" id="UP000190648">
    <property type="component" value="Unassembled WGS sequence"/>
</dbReference>
<dbReference type="SMART" id="SM00423">
    <property type="entry name" value="PSI"/>
    <property type="match status" value="1"/>
</dbReference>
<dbReference type="GO" id="GO:0034650">
    <property type="term" value="P:cortisol metabolic process"/>
    <property type="evidence" value="ECO:0007669"/>
    <property type="project" value="TreeGrafter"/>
</dbReference>
<dbReference type="GO" id="GO:0005506">
    <property type="term" value="F:iron ion binding"/>
    <property type="evidence" value="ECO:0007669"/>
    <property type="project" value="InterPro"/>
</dbReference>
<comment type="cofactor">
    <cofactor evidence="1 23 25">
        <name>heme</name>
        <dbReference type="ChEBI" id="CHEBI:30413"/>
    </cofactor>
</comment>
<keyword evidence="9 23" id="KW-0479">Metal-binding</keyword>
<keyword evidence="21 25" id="KW-0753">Steroid metabolism</keyword>
<evidence type="ECO:0000259" key="27">
    <source>
        <dbReference type="PROSITE" id="PS51004"/>
    </source>
</evidence>
<dbReference type="Gene3D" id="3.30.1680.10">
    <property type="entry name" value="ligand-binding face of the semaphorins, domain 2"/>
    <property type="match status" value="1"/>
</dbReference>
<dbReference type="GO" id="GO:0020037">
    <property type="term" value="F:heme binding"/>
    <property type="evidence" value="ECO:0007669"/>
    <property type="project" value="InterPro"/>
</dbReference>
<keyword evidence="7 25" id="KW-0153">Cholesterol metabolism</keyword>
<evidence type="ECO:0000256" key="10">
    <source>
        <dbReference type="ARBA" id="ARBA00022792"/>
    </source>
</evidence>
<evidence type="ECO:0000256" key="17">
    <source>
        <dbReference type="ARBA" id="ARBA00023136"/>
    </source>
</evidence>
<comment type="subcellular location">
    <subcellularLocation>
        <location evidence="25">Mitochondrion inner membrane</location>
        <topology evidence="25">Peripheral membrane protein</topology>
    </subcellularLocation>
    <text evidence="25">Localizes to the matrix side of the mitochondrion inner membrane.</text>
</comment>
<dbReference type="PANTHER" id="PTHR24279:SF3">
    <property type="entry name" value="CHOLESTEROL SIDE-CHAIN CLEAVAGE ENZYME, MITOCHONDRIAL"/>
    <property type="match status" value="1"/>
</dbReference>
<keyword evidence="17 25" id="KW-0472">Membrane</keyword>
<evidence type="ECO:0000256" key="2">
    <source>
        <dbReference type="ARBA" id="ARBA00005108"/>
    </source>
</evidence>
<comment type="caution">
    <text evidence="24">Lacks conserved residue(s) required for the propagation of feature annotation.</text>
</comment>
<dbReference type="SUPFAM" id="SSF48264">
    <property type="entry name" value="Cytochrome P450"/>
    <property type="match status" value="1"/>
</dbReference>
<dbReference type="InterPro" id="IPR002165">
    <property type="entry name" value="Plexin_repeat"/>
</dbReference>
<keyword evidence="11 25" id="KW-0809">Transit peptide</keyword>
<reference evidence="28 29" key="1">
    <citation type="submission" date="2016-02" db="EMBL/GenBank/DDBJ databases">
        <title>Band-tailed pigeon sequencing and assembly.</title>
        <authorList>
            <person name="Soares A.E."/>
            <person name="Novak B.J."/>
            <person name="Rice E.S."/>
            <person name="O'Connell B."/>
            <person name="Chang D."/>
            <person name="Weber S."/>
            <person name="Shapiro B."/>
        </authorList>
    </citation>
    <scope>NUCLEOTIDE SEQUENCE [LARGE SCALE GENOMIC DNA]</scope>
    <source>
        <strain evidence="28">BTP2013</strain>
        <tissue evidence="28">Blood</tissue>
    </source>
</reference>
<evidence type="ECO:0000256" key="5">
    <source>
        <dbReference type="ARBA" id="ARBA00012764"/>
    </source>
</evidence>
<keyword evidence="12 25" id="KW-0560">Oxidoreductase</keyword>
<keyword evidence="13 23" id="KW-0408">Iron</keyword>
<evidence type="ECO:0000256" key="14">
    <source>
        <dbReference type="ARBA" id="ARBA00023033"/>
    </source>
</evidence>
<dbReference type="FunFam" id="2.130.10.10:FF:000223">
    <property type="entry name" value="semaphorin-7A isoform X1"/>
    <property type="match status" value="1"/>
</dbReference>
<dbReference type="InterPro" id="IPR001128">
    <property type="entry name" value="Cyt_P450"/>
</dbReference>
<keyword evidence="15 25" id="KW-0443">Lipid metabolism</keyword>
<dbReference type="OrthoDB" id="9945363at2759"/>
<evidence type="ECO:0000256" key="20">
    <source>
        <dbReference type="ARBA" id="ARBA00023180"/>
    </source>
</evidence>
<dbReference type="Pfam" id="PF00067">
    <property type="entry name" value="p450"/>
    <property type="match status" value="1"/>
</dbReference>
<evidence type="ECO:0000256" key="23">
    <source>
        <dbReference type="PIRSR" id="PIRSR602401-1"/>
    </source>
</evidence>
<comment type="caution">
    <text evidence="28">The sequence shown here is derived from an EMBL/GenBank/DDBJ whole genome shotgun (WGS) entry which is preliminary data.</text>
</comment>
<dbReference type="GO" id="GO:0071375">
    <property type="term" value="P:cellular response to peptide hormone stimulus"/>
    <property type="evidence" value="ECO:0007669"/>
    <property type="project" value="TreeGrafter"/>
</dbReference>
<dbReference type="EC" id="1.14.15.6" evidence="5 25"/>
<dbReference type="GO" id="GO:0006704">
    <property type="term" value="P:glucocorticoid biosynthetic process"/>
    <property type="evidence" value="ECO:0007669"/>
    <property type="project" value="TreeGrafter"/>
</dbReference>
<evidence type="ECO:0000256" key="7">
    <source>
        <dbReference type="ARBA" id="ARBA00022548"/>
    </source>
</evidence>
<dbReference type="InterPro" id="IPR036179">
    <property type="entry name" value="Ig-like_dom_sf"/>
</dbReference>
<dbReference type="InterPro" id="IPR015943">
    <property type="entry name" value="WD40/YVTN_repeat-like_dom_sf"/>
</dbReference>
<feature type="compositionally biased region" description="Basic and acidic residues" evidence="26">
    <location>
        <begin position="20"/>
        <end position="39"/>
    </location>
</feature>
<comment type="similarity">
    <text evidence="3">Belongs to the semaphorin family.</text>
</comment>
<dbReference type="PANTHER" id="PTHR24279">
    <property type="entry name" value="CYTOCHROME P450"/>
    <property type="match status" value="1"/>
</dbReference>
<sequence length="1165" mass="132782">MRCSRGTVTQEGGAALKPRPCREAKEHSEEREEKKKEGPETPANLQLLAAPALLYRSDAAVRLTSSGSALAAEIEMGRRWPVSLLVALWLGQLRVGAAGRSKVNPRIIAAPQGVKEYVFPRSEKYPVFYHQENSSAIYIGGEGKLYYYDFATDENYTEDFPVKNEGQCMTPGSSEDNKNYLTLVEKYGDGMLVCGTGACAPTCWNLTQRRESTAWDGRGIAPFTPDSNTLVVVDGHDIYSTIKKSQQNGKIPRFRRVRGGGELYTSDTVMQNPQFVKATTLRHEEPHQDKIYYFFREDNPDKSPEAPRNISRVAQLCKEDKGGTSSLSASKWTTFLKATLICVDPVTKGNFNWLQDVVFVPASNWRHSKVYGLFTNTWGSSAVCVYSFGDIDTVFRTSKLKGYNGPNPEIKPGQCVSSGQHTPSETFKIADSHPEVEERVEPLSPTKSPLFHNKHRYQKIGVHEVSVGYGRRYNVLYLATDKGSIHKIVELPDGVQNIMELQVFPKKDPIQSMILDHKRAKLYVGSTKKVVEIPMDMCSVYRNNCESCLLARDPYCGWLNGTCQSVYLNQDVHQNLNLDPWRGKCQEGDIKEDDYQNITVVPFSRYYLNCPIESHYATYNWYHNNSLIKTCNTTHPQQDCFHFIQNVSHLHYGHYVCISEEDGFRQALVKERLVNQLRFMSQKGQATMTFGSWLQLLLMLPGDWRAGWLNLYRFWQEGGLHNVHHIMARKFQQFGPIYREKLGVNETVNIISPRDAATLFQAEGTLPERFRVPPWVAYRDYRNKPYGVLLKKGEAWRSDRLLLNKEVLSPQAVEGFVPLLSAVGEDFVRRARAQVGQSGRERWTADFTHELFRFALESVCHVLYGERLGLLQDFVDPDAQRFIDAVTLMFHTTSPMLYLPPALLRHLNTKTWRDHVWAWDAIFSQADKCIQNVYRDLRLQRKSTTEYMGILCSLIMQDKLPLDDIRASVTEMMAGGVDTTSMTLQWAMFELARSPGVQEQLRAEVLAAKREAAGDRVKMLKTIRLLKAAIKETLRLHPVAVTLQRYTTQEVVLHDYRIPPKTLVQVGLYAMGRDPEVFPKPEQFSPQRWLAAGPKHFQGLSFGFGPRQCLGRRIAELEMQLFLMHILENFKIETMRAVEVGTKFDLILIPDKPIYLTLRPLESQA</sequence>
<dbReference type="UniPathway" id="UPA00229"/>
<evidence type="ECO:0000256" key="8">
    <source>
        <dbReference type="ARBA" id="ARBA00022617"/>
    </source>
</evidence>
<dbReference type="PROSITE" id="PS51004">
    <property type="entry name" value="SEMA"/>
    <property type="match status" value="1"/>
</dbReference>
<dbReference type="InterPro" id="IPR036396">
    <property type="entry name" value="Cyt_P450_sf"/>
</dbReference>
<dbReference type="GO" id="GO:0008386">
    <property type="term" value="F:cholesterol monooxygenase (side-chain-cleaving) activity"/>
    <property type="evidence" value="ECO:0007669"/>
    <property type="project" value="UniProtKB-EC"/>
</dbReference>
<dbReference type="STRING" id="372326.A0A1V4JCS0"/>
<dbReference type="InterPro" id="IPR017972">
    <property type="entry name" value="Cyt_P450_CS"/>
</dbReference>
<comment type="function">
    <text evidence="25">A cytochrome P450 monooxygenase that catalyzes the side-chain hydroxylation and cleavage of cholesterol to pregnenolone, the precursor of most steroid hormones. Catalyzes three sequential oxidation reactions of cholesterol, namely the hydroxylation at C22 followed with the hydroxylation at C20 to yield 20R,22R-hydroxycholesterol that is further cleaved between C20 and C22 to yield the C21-steroid pregnenolone and 4-methylpentanal. Mechanistically, uses molecular oxygen inserting one oxygen atom into a substrate and reducing the second into a water molecule. Two electrons are provided by NADPH via a two-protein mitochondrial transfer system comprising flavoprotein FDXR (adrenodoxin/ferredoxin reductase) and nonheme iron-sulfur protein FDX1 or FDX2 (adrenodoxin/ferredoxin).</text>
</comment>
<evidence type="ECO:0000256" key="16">
    <source>
        <dbReference type="ARBA" id="ARBA00023128"/>
    </source>
</evidence>
<dbReference type="Pfam" id="PF01403">
    <property type="entry name" value="Sema"/>
    <property type="match status" value="1"/>
</dbReference>
<evidence type="ECO:0000313" key="29">
    <source>
        <dbReference type="Proteomes" id="UP000190648"/>
    </source>
</evidence>
<dbReference type="PROSITE" id="PS00086">
    <property type="entry name" value="CYTOCHROME_P450"/>
    <property type="match status" value="1"/>
</dbReference>
<organism evidence="28 29">
    <name type="scientific">Patagioenas fasciata monilis</name>
    <dbReference type="NCBI Taxonomy" id="372326"/>
    <lineage>
        <taxon>Eukaryota</taxon>
        <taxon>Metazoa</taxon>
        <taxon>Chordata</taxon>
        <taxon>Craniata</taxon>
        <taxon>Vertebrata</taxon>
        <taxon>Euteleostomi</taxon>
        <taxon>Archelosauria</taxon>
        <taxon>Archosauria</taxon>
        <taxon>Dinosauria</taxon>
        <taxon>Saurischia</taxon>
        <taxon>Theropoda</taxon>
        <taxon>Coelurosauria</taxon>
        <taxon>Aves</taxon>
        <taxon>Neognathae</taxon>
        <taxon>Neoaves</taxon>
        <taxon>Columbimorphae</taxon>
        <taxon>Columbiformes</taxon>
        <taxon>Columbidae</taxon>
        <taxon>Patagioenas</taxon>
    </lineage>
</organism>
<dbReference type="Gene3D" id="2.130.10.10">
    <property type="entry name" value="YVTN repeat-like/Quinoprotein amine dehydrogenase"/>
    <property type="match status" value="1"/>
</dbReference>
<proteinExistence type="inferred from homology"/>
<evidence type="ECO:0000256" key="21">
    <source>
        <dbReference type="ARBA" id="ARBA00023221"/>
    </source>
</evidence>
<dbReference type="GO" id="GO:0008203">
    <property type="term" value="P:cholesterol metabolic process"/>
    <property type="evidence" value="ECO:0007669"/>
    <property type="project" value="UniProtKB-KW"/>
</dbReference>
<evidence type="ECO:0000256" key="25">
    <source>
        <dbReference type="RuleBase" id="RU364077"/>
    </source>
</evidence>
<dbReference type="Gene3D" id="2.60.40.10">
    <property type="entry name" value="Immunoglobulins"/>
    <property type="match status" value="1"/>
</dbReference>
<feature type="region of interest" description="Disordered" evidence="26">
    <location>
        <begin position="1"/>
        <end position="42"/>
    </location>
</feature>
<dbReference type="Pfam" id="PF01437">
    <property type="entry name" value="PSI"/>
    <property type="match status" value="1"/>
</dbReference>
<evidence type="ECO:0000256" key="15">
    <source>
        <dbReference type="ARBA" id="ARBA00023098"/>
    </source>
</evidence>
<dbReference type="InterPro" id="IPR002401">
    <property type="entry name" value="Cyt_P450_E_grp-I"/>
</dbReference>
<keyword evidence="22 25" id="KW-0755">Steroidogenesis</keyword>
<dbReference type="SMART" id="SM00630">
    <property type="entry name" value="Sema"/>
    <property type="match status" value="1"/>
</dbReference>
<feature type="binding site" description="axial binding residue" evidence="23">
    <location>
        <position position="1109"/>
    </location>
    <ligand>
        <name>heme</name>
        <dbReference type="ChEBI" id="CHEBI:30413"/>
    </ligand>
    <ligandPart>
        <name>Fe</name>
        <dbReference type="ChEBI" id="CHEBI:18248"/>
    </ligandPart>
</feature>
<dbReference type="GO" id="GO:0005743">
    <property type="term" value="C:mitochondrial inner membrane"/>
    <property type="evidence" value="ECO:0007669"/>
    <property type="project" value="UniProtKB-SubCell"/>
</dbReference>
<keyword evidence="19 25" id="KW-1207">Sterol metabolism</keyword>
<evidence type="ECO:0000256" key="18">
    <source>
        <dbReference type="ARBA" id="ARBA00023157"/>
    </source>
</evidence>
<protein>
    <recommendedName>
        <fullName evidence="6 25">Cholesterol side-chain cleavage enzyme, mitochondrial</fullName>
        <ecNumber evidence="5 25">1.14.15.6</ecNumber>
    </recommendedName>
    <alternativeName>
        <fullName evidence="25">Cholesterol desmolase</fullName>
    </alternativeName>
</protein>
<dbReference type="InterPro" id="IPR042824">
    <property type="entry name" value="Sema7A_sema"/>
</dbReference>
<evidence type="ECO:0000256" key="3">
    <source>
        <dbReference type="ARBA" id="ARBA00009492"/>
    </source>
</evidence>
<keyword evidence="18" id="KW-1015">Disulfide bond</keyword>
<evidence type="ECO:0000256" key="19">
    <source>
        <dbReference type="ARBA" id="ARBA00023166"/>
    </source>
</evidence>
<evidence type="ECO:0000256" key="9">
    <source>
        <dbReference type="ARBA" id="ARBA00022723"/>
    </source>
</evidence>
<dbReference type="SUPFAM" id="SSF103575">
    <property type="entry name" value="Plexin repeat"/>
    <property type="match status" value="1"/>
</dbReference>
<evidence type="ECO:0000313" key="28">
    <source>
        <dbReference type="EMBL" id="OPJ70043.1"/>
    </source>
</evidence>
<evidence type="ECO:0000256" key="26">
    <source>
        <dbReference type="SAM" id="MobiDB-lite"/>
    </source>
</evidence>
<dbReference type="SUPFAM" id="SSF48726">
    <property type="entry name" value="Immunoglobulin"/>
    <property type="match status" value="1"/>
</dbReference>
<gene>
    <name evidence="28" type="primary">SEMA7A</name>
    <name evidence="28" type="ORF">AV530_019291</name>
</gene>
<evidence type="ECO:0000256" key="13">
    <source>
        <dbReference type="ARBA" id="ARBA00023004"/>
    </source>
</evidence>
<evidence type="ECO:0000256" key="1">
    <source>
        <dbReference type="ARBA" id="ARBA00001971"/>
    </source>
</evidence>
<dbReference type="CDD" id="cd20643">
    <property type="entry name" value="CYP11A1"/>
    <property type="match status" value="1"/>
</dbReference>
<evidence type="ECO:0000256" key="24">
    <source>
        <dbReference type="PROSITE-ProRule" id="PRU00352"/>
    </source>
</evidence>
<dbReference type="InterPro" id="IPR016201">
    <property type="entry name" value="PSI"/>
</dbReference>
<keyword evidence="16 25" id="KW-0496">Mitochondrion</keyword>
<keyword evidence="8 23" id="KW-0349">Heme</keyword>
<comment type="catalytic activity">
    <reaction evidence="25">
        <text>6 reduced [adrenodoxin] + cholesterol + 3 O2 + 6 H(+) = 4-methylpentanal + pregnenolone + 6 oxidized [adrenodoxin] + 4 H2O</text>
        <dbReference type="Rhea" id="RHEA:35739"/>
        <dbReference type="Rhea" id="RHEA-COMP:9998"/>
        <dbReference type="Rhea" id="RHEA-COMP:9999"/>
        <dbReference type="ChEBI" id="CHEBI:15377"/>
        <dbReference type="ChEBI" id="CHEBI:15378"/>
        <dbReference type="ChEBI" id="CHEBI:15379"/>
        <dbReference type="ChEBI" id="CHEBI:16113"/>
        <dbReference type="ChEBI" id="CHEBI:16581"/>
        <dbReference type="ChEBI" id="CHEBI:17998"/>
        <dbReference type="ChEBI" id="CHEBI:33737"/>
        <dbReference type="ChEBI" id="CHEBI:33738"/>
        <dbReference type="EC" id="1.14.15.6"/>
    </reaction>
</comment>
<keyword evidence="20" id="KW-0325">Glycoprotein</keyword>
<dbReference type="InterPro" id="IPR050479">
    <property type="entry name" value="CYP11_CYP27_families"/>
</dbReference>
<dbReference type="GO" id="GO:0006700">
    <property type="term" value="P:C21-steroid hormone biosynthetic process"/>
    <property type="evidence" value="ECO:0007669"/>
    <property type="project" value="TreeGrafter"/>
</dbReference>
<comment type="pathway">
    <text evidence="2 25">Lipid metabolism; C21-steroid hormone metabolism.</text>
</comment>
<dbReference type="SUPFAM" id="SSF101912">
    <property type="entry name" value="Sema domain"/>
    <property type="match status" value="1"/>
</dbReference>
<dbReference type="CDD" id="cd11243">
    <property type="entry name" value="Sema_7A"/>
    <property type="match status" value="1"/>
</dbReference>
<evidence type="ECO:0000256" key="4">
    <source>
        <dbReference type="ARBA" id="ARBA00010617"/>
    </source>
</evidence>
<keyword evidence="10" id="KW-0999">Mitochondrion inner membrane</keyword>
<dbReference type="InterPro" id="IPR013783">
    <property type="entry name" value="Ig-like_fold"/>
</dbReference>
<feature type="compositionally biased region" description="Polar residues" evidence="26">
    <location>
        <begin position="1"/>
        <end position="10"/>
    </location>
</feature>
<evidence type="ECO:0000256" key="6">
    <source>
        <dbReference type="ARBA" id="ARBA00019844"/>
    </source>
</evidence>
<dbReference type="Gene3D" id="1.10.630.10">
    <property type="entry name" value="Cytochrome P450"/>
    <property type="match status" value="1"/>
</dbReference>